<feature type="region of interest" description="Disordered" evidence="1">
    <location>
        <begin position="1"/>
        <end position="23"/>
    </location>
</feature>
<dbReference type="RefSeq" id="WP_013118117.1">
    <property type="nucleotide sequence ID" value="NC_014151.1"/>
</dbReference>
<dbReference type="InterPro" id="IPR009937">
    <property type="entry name" value="Phage_holin_3_6"/>
</dbReference>
<organism evidence="3 4">
    <name type="scientific">Cellulomonas flavigena (strain ATCC 482 / DSM 20109 / BCRC 11376 / JCM 18109 / NBRC 3775 / NCIMB 8073 / NRS 134)</name>
    <dbReference type="NCBI Taxonomy" id="446466"/>
    <lineage>
        <taxon>Bacteria</taxon>
        <taxon>Bacillati</taxon>
        <taxon>Actinomycetota</taxon>
        <taxon>Actinomycetes</taxon>
        <taxon>Micrococcales</taxon>
        <taxon>Cellulomonadaceae</taxon>
        <taxon>Cellulomonas</taxon>
    </lineage>
</organism>
<dbReference type="Proteomes" id="UP000000849">
    <property type="component" value="Chromosome"/>
</dbReference>
<evidence type="ECO:0000256" key="2">
    <source>
        <dbReference type="SAM" id="Phobius"/>
    </source>
</evidence>
<name>D5UKC5_CELFN</name>
<dbReference type="HOGENOM" id="CLU_106273_0_1_11"/>
<keyword evidence="2" id="KW-1133">Transmembrane helix</keyword>
<protein>
    <recommendedName>
        <fullName evidence="5">Integral membrane protein</fullName>
    </recommendedName>
</protein>
<evidence type="ECO:0008006" key="5">
    <source>
        <dbReference type="Google" id="ProtNLM"/>
    </source>
</evidence>
<proteinExistence type="predicted"/>
<keyword evidence="2" id="KW-0472">Membrane</keyword>
<dbReference type="AlphaFoldDB" id="D5UKC5"/>
<evidence type="ECO:0000313" key="3">
    <source>
        <dbReference type="EMBL" id="ADG75786.1"/>
    </source>
</evidence>
<accession>D5UKC5</accession>
<feature type="transmembrane region" description="Helical" evidence="2">
    <location>
        <begin position="55"/>
        <end position="84"/>
    </location>
</feature>
<feature type="compositionally biased region" description="Basic and acidic residues" evidence="1">
    <location>
        <begin position="9"/>
        <end position="21"/>
    </location>
</feature>
<keyword evidence="4" id="KW-1185">Reference proteome</keyword>
<dbReference type="EMBL" id="CP001964">
    <property type="protein sequence ID" value="ADG75786.1"/>
    <property type="molecule type" value="Genomic_DNA"/>
</dbReference>
<keyword evidence="2" id="KW-0812">Transmembrane</keyword>
<feature type="transmembrane region" description="Helical" evidence="2">
    <location>
        <begin position="90"/>
        <end position="111"/>
    </location>
</feature>
<evidence type="ECO:0000313" key="4">
    <source>
        <dbReference type="Proteomes" id="UP000000849"/>
    </source>
</evidence>
<dbReference type="eggNOG" id="ENOG5032SHV">
    <property type="taxonomic scope" value="Bacteria"/>
</dbReference>
<dbReference type="OrthoDB" id="5148485at2"/>
<reference evidence="3 4" key="1">
    <citation type="journal article" date="2010" name="Stand. Genomic Sci.">
        <title>Complete genome sequence of Cellulomonas flavigena type strain (134).</title>
        <authorList>
            <person name="Abt B."/>
            <person name="Foster B."/>
            <person name="Lapidus A."/>
            <person name="Clum A."/>
            <person name="Sun H."/>
            <person name="Pukall R."/>
            <person name="Lucas S."/>
            <person name="Glavina Del Rio T."/>
            <person name="Nolan M."/>
            <person name="Tice H."/>
            <person name="Cheng J.F."/>
            <person name="Pitluck S."/>
            <person name="Liolios K."/>
            <person name="Ivanova N."/>
            <person name="Mavromatis K."/>
            <person name="Ovchinnikova G."/>
            <person name="Pati A."/>
            <person name="Goodwin L."/>
            <person name="Chen A."/>
            <person name="Palaniappan K."/>
            <person name="Land M."/>
            <person name="Hauser L."/>
            <person name="Chang Y.J."/>
            <person name="Jeffries C.D."/>
            <person name="Rohde M."/>
            <person name="Goker M."/>
            <person name="Woyke T."/>
            <person name="Bristow J."/>
            <person name="Eisen J.A."/>
            <person name="Markowitz V."/>
            <person name="Hugenholtz P."/>
            <person name="Kyrpides N.C."/>
            <person name="Klenk H.P."/>
        </authorList>
    </citation>
    <scope>NUCLEOTIDE SEQUENCE [LARGE SCALE GENOMIC DNA]</scope>
    <source>
        <strain evidence="4">ATCC 482 / DSM 20109 / BCRC 11376 / JCM 18109 / NBRC 3775 / NCIMB 8073 / NRS 134</strain>
    </source>
</reference>
<dbReference type="KEGG" id="cfl:Cfla_2903"/>
<dbReference type="STRING" id="446466.Cfla_2903"/>
<evidence type="ECO:0000256" key="1">
    <source>
        <dbReference type="SAM" id="MobiDB-lite"/>
    </source>
</evidence>
<dbReference type="Pfam" id="PF07332">
    <property type="entry name" value="Phage_holin_3_6"/>
    <property type="match status" value="1"/>
</dbReference>
<sequence>MVTYTGRSSDPRPDAPDDPRSLGRLVGDLSEQATRLVRAEIALAKAELSARAQQVGLGAGLLVGAGVLALYTLTALLATAVLGLATVLPAWLAALIVSLVLLAVTGVLGLLGVRHLKRGTPPVPERAIENLQADVDAVKKGLQR</sequence>
<gene>
    <name evidence="3" type="ordered locus">Cfla_2903</name>
</gene>